<keyword evidence="3" id="KW-1185">Reference proteome</keyword>
<dbReference type="AlphaFoldDB" id="A0A5B7K3A7"/>
<comment type="caution">
    <text evidence="2">The sequence shown here is derived from an EMBL/GenBank/DDBJ whole genome shotgun (WGS) entry which is preliminary data.</text>
</comment>
<evidence type="ECO:0008006" key="4">
    <source>
        <dbReference type="Google" id="ProtNLM"/>
    </source>
</evidence>
<sequence>MVVVVVWVVVVVVMMECSVKFIGAATGVNGWRSSIVNESLNSAAVENVSPWSDVLAASSEASQREVARGDDLRTQY</sequence>
<keyword evidence="1" id="KW-0732">Signal</keyword>
<evidence type="ECO:0000256" key="1">
    <source>
        <dbReference type="SAM" id="SignalP"/>
    </source>
</evidence>
<organism evidence="2 3">
    <name type="scientific">Portunus trituberculatus</name>
    <name type="common">Swimming crab</name>
    <name type="synonym">Neptunus trituberculatus</name>
    <dbReference type="NCBI Taxonomy" id="210409"/>
    <lineage>
        <taxon>Eukaryota</taxon>
        <taxon>Metazoa</taxon>
        <taxon>Ecdysozoa</taxon>
        <taxon>Arthropoda</taxon>
        <taxon>Crustacea</taxon>
        <taxon>Multicrustacea</taxon>
        <taxon>Malacostraca</taxon>
        <taxon>Eumalacostraca</taxon>
        <taxon>Eucarida</taxon>
        <taxon>Decapoda</taxon>
        <taxon>Pleocyemata</taxon>
        <taxon>Brachyura</taxon>
        <taxon>Eubrachyura</taxon>
        <taxon>Portunoidea</taxon>
        <taxon>Portunidae</taxon>
        <taxon>Portuninae</taxon>
        <taxon>Portunus</taxon>
    </lineage>
</organism>
<accession>A0A5B7K3A7</accession>
<proteinExistence type="predicted"/>
<dbReference type="Proteomes" id="UP000324222">
    <property type="component" value="Unassembled WGS sequence"/>
</dbReference>
<gene>
    <name evidence="2" type="ORF">E2C01_094459</name>
</gene>
<dbReference type="EMBL" id="VSRR010116818">
    <property type="protein sequence ID" value="MPC99064.1"/>
    <property type="molecule type" value="Genomic_DNA"/>
</dbReference>
<feature type="chain" id="PRO_5023048325" description="Secreted protein" evidence="1">
    <location>
        <begin position="25"/>
        <end position="76"/>
    </location>
</feature>
<protein>
    <recommendedName>
        <fullName evidence="4">Secreted protein</fullName>
    </recommendedName>
</protein>
<feature type="signal peptide" evidence="1">
    <location>
        <begin position="1"/>
        <end position="24"/>
    </location>
</feature>
<reference evidence="2 3" key="1">
    <citation type="submission" date="2019-05" db="EMBL/GenBank/DDBJ databases">
        <title>Another draft genome of Portunus trituberculatus and its Hox gene families provides insights of decapod evolution.</title>
        <authorList>
            <person name="Jeong J.-H."/>
            <person name="Song I."/>
            <person name="Kim S."/>
            <person name="Choi T."/>
            <person name="Kim D."/>
            <person name="Ryu S."/>
            <person name="Kim W."/>
        </authorList>
    </citation>
    <scope>NUCLEOTIDE SEQUENCE [LARGE SCALE GENOMIC DNA]</scope>
    <source>
        <tissue evidence="2">Muscle</tissue>
    </source>
</reference>
<evidence type="ECO:0000313" key="2">
    <source>
        <dbReference type="EMBL" id="MPC99064.1"/>
    </source>
</evidence>
<evidence type="ECO:0000313" key="3">
    <source>
        <dbReference type="Proteomes" id="UP000324222"/>
    </source>
</evidence>
<name>A0A5B7K3A7_PORTR</name>